<evidence type="ECO:0000256" key="3">
    <source>
        <dbReference type="ARBA" id="ARBA00022980"/>
    </source>
</evidence>
<evidence type="ECO:0000313" key="8">
    <source>
        <dbReference type="Proteomes" id="UP000229278"/>
    </source>
</evidence>
<dbReference type="HAMAP" id="MF_01371_B">
    <property type="entry name" value="Ribosomal_uL30_B"/>
    <property type="match status" value="1"/>
</dbReference>
<evidence type="ECO:0000313" key="7">
    <source>
        <dbReference type="EMBL" id="PIE83253.1"/>
    </source>
</evidence>
<dbReference type="Gene3D" id="3.30.1390.20">
    <property type="entry name" value="Ribosomal protein L30, ferredoxin-like fold domain"/>
    <property type="match status" value="1"/>
</dbReference>
<organism evidence="7 8">
    <name type="scientific">Candidatus Contendibacter odensensis</name>
    <dbReference type="NCBI Taxonomy" id="1400860"/>
    <lineage>
        <taxon>Bacteria</taxon>
        <taxon>Pseudomonadati</taxon>
        <taxon>Pseudomonadota</taxon>
        <taxon>Gammaproteobacteria</taxon>
        <taxon>Candidatus Competibacteraceae</taxon>
        <taxon>Candidatus Contendibacter</taxon>
    </lineage>
</organism>
<protein>
    <recommendedName>
        <fullName evidence="5">Large ribosomal subunit protein uL30</fullName>
    </recommendedName>
</protein>
<evidence type="ECO:0000256" key="4">
    <source>
        <dbReference type="ARBA" id="ARBA00023274"/>
    </source>
</evidence>
<reference evidence="7 8" key="1">
    <citation type="submission" date="2017-10" db="EMBL/GenBank/DDBJ databases">
        <title>Novel microbial diversity and functional potential in the marine mammal oral microbiome.</title>
        <authorList>
            <person name="Dudek N.K."/>
            <person name="Sun C.L."/>
            <person name="Burstein D."/>
            <person name="Kantor R.S."/>
            <person name="Aliaga Goltsman D.S."/>
            <person name="Bik E.M."/>
            <person name="Thomas B.C."/>
            <person name="Banfield J.F."/>
            <person name="Relman D.A."/>
        </authorList>
    </citation>
    <scope>NUCLEOTIDE SEQUENCE [LARGE SCALE GENOMIC DNA]</scope>
    <source>
        <strain evidence="7">DOLJORAL78_50_517</strain>
    </source>
</reference>
<dbReference type="EMBL" id="PDTV01000006">
    <property type="protein sequence ID" value="PIE83253.1"/>
    <property type="molecule type" value="Genomic_DNA"/>
</dbReference>
<comment type="caution">
    <text evidence="7">The sequence shown here is derived from an EMBL/GenBank/DDBJ whole genome shotgun (WGS) entry which is preliminary data.</text>
</comment>
<gene>
    <name evidence="5" type="primary">rpmD</name>
    <name evidence="7" type="ORF">CSA09_02940</name>
</gene>
<keyword evidence="4 5" id="KW-0687">Ribonucleoprotein</keyword>
<keyword evidence="3 5" id="KW-0689">Ribosomal protein</keyword>
<dbReference type="AlphaFoldDB" id="A0A2G6PFA6"/>
<dbReference type="PANTHER" id="PTHR15892">
    <property type="entry name" value="MITOCHONDRIAL RIBOSOMAL PROTEIN L30"/>
    <property type="match status" value="1"/>
</dbReference>
<dbReference type="NCBIfam" id="TIGR01308">
    <property type="entry name" value="rpmD_bact"/>
    <property type="match status" value="1"/>
</dbReference>
<comment type="subunit">
    <text evidence="2 5">Part of the 50S ribosomal subunit.</text>
</comment>
<dbReference type="Pfam" id="PF00327">
    <property type="entry name" value="Ribosomal_L30"/>
    <property type="match status" value="1"/>
</dbReference>
<dbReference type="InterPro" id="IPR016082">
    <property type="entry name" value="Ribosomal_uL30_ferredoxin-like"/>
</dbReference>
<dbReference type="GO" id="GO:0022625">
    <property type="term" value="C:cytosolic large ribosomal subunit"/>
    <property type="evidence" value="ECO:0007669"/>
    <property type="project" value="TreeGrafter"/>
</dbReference>
<accession>A0A2G6PFA6</accession>
<evidence type="ECO:0000256" key="2">
    <source>
        <dbReference type="ARBA" id="ARBA00011838"/>
    </source>
</evidence>
<dbReference type="FunFam" id="3.30.1390.20:FF:000001">
    <property type="entry name" value="50S ribosomal protein L30"/>
    <property type="match status" value="1"/>
</dbReference>
<feature type="domain" description="Large ribosomal subunit protein uL30-like ferredoxin-like fold" evidence="6">
    <location>
        <begin position="5"/>
        <end position="54"/>
    </location>
</feature>
<evidence type="ECO:0000259" key="6">
    <source>
        <dbReference type="Pfam" id="PF00327"/>
    </source>
</evidence>
<dbReference type="GO" id="GO:0006412">
    <property type="term" value="P:translation"/>
    <property type="evidence" value="ECO:0007669"/>
    <property type="project" value="UniProtKB-UniRule"/>
</dbReference>
<dbReference type="CDD" id="cd01658">
    <property type="entry name" value="Ribosomal_L30"/>
    <property type="match status" value="1"/>
</dbReference>
<evidence type="ECO:0000256" key="5">
    <source>
        <dbReference type="HAMAP-Rule" id="MF_01371"/>
    </source>
</evidence>
<dbReference type="PIRSF" id="PIRSF002211">
    <property type="entry name" value="Ribosomal_L30_bac-type"/>
    <property type="match status" value="1"/>
</dbReference>
<proteinExistence type="inferred from homology"/>
<evidence type="ECO:0000256" key="1">
    <source>
        <dbReference type="ARBA" id="ARBA00007594"/>
    </source>
</evidence>
<comment type="similarity">
    <text evidence="1 5">Belongs to the universal ribosomal protein uL30 family.</text>
</comment>
<dbReference type="SUPFAM" id="SSF55129">
    <property type="entry name" value="Ribosomal protein L30p/L7e"/>
    <property type="match status" value="1"/>
</dbReference>
<dbReference type="InterPro" id="IPR005996">
    <property type="entry name" value="Ribosomal_uL30_bac-type"/>
</dbReference>
<dbReference type="Proteomes" id="UP000229278">
    <property type="component" value="Unassembled WGS sequence"/>
</dbReference>
<sequence>MAEKLKVTLVRSVHGRLAAHQACVRGLGLRRMHSSATVVNTPENRGMIRKVSYLLKVEEI</sequence>
<dbReference type="GO" id="GO:0003735">
    <property type="term" value="F:structural constituent of ribosome"/>
    <property type="evidence" value="ECO:0007669"/>
    <property type="project" value="InterPro"/>
</dbReference>
<dbReference type="PANTHER" id="PTHR15892:SF2">
    <property type="entry name" value="LARGE RIBOSOMAL SUBUNIT PROTEIN UL30M"/>
    <property type="match status" value="1"/>
</dbReference>
<name>A0A2G6PFA6_9GAMM</name>
<dbReference type="InterPro" id="IPR036919">
    <property type="entry name" value="Ribo_uL30_ferredoxin-like_sf"/>
</dbReference>